<dbReference type="Proteomes" id="UP001156905">
    <property type="component" value="Unassembled WGS sequence"/>
</dbReference>
<evidence type="ECO:0000256" key="4">
    <source>
        <dbReference type="ARBA" id="ARBA00022519"/>
    </source>
</evidence>
<gene>
    <name evidence="9" type="ORF">GCM10007857_69510</name>
</gene>
<name>A0ABQ6B747_9BRAD</name>
<evidence type="ECO:0000256" key="6">
    <source>
        <dbReference type="ARBA" id="ARBA00022989"/>
    </source>
</evidence>
<dbReference type="RefSeq" id="WP_284272998.1">
    <property type="nucleotide sequence ID" value="NZ_BSOW01000032.1"/>
</dbReference>
<comment type="caution">
    <text evidence="9">The sequence shown here is derived from an EMBL/GenBank/DDBJ whole genome shotgun (WGS) entry which is preliminary data.</text>
</comment>
<reference evidence="10" key="1">
    <citation type="journal article" date="2019" name="Int. J. Syst. Evol. Microbiol.">
        <title>The Global Catalogue of Microorganisms (GCM) 10K type strain sequencing project: providing services to taxonomists for standard genome sequencing and annotation.</title>
        <authorList>
            <consortium name="The Broad Institute Genomics Platform"/>
            <consortium name="The Broad Institute Genome Sequencing Center for Infectious Disease"/>
            <person name="Wu L."/>
            <person name="Ma J."/>
        </authorList>
    </citation>
    <scope>NUCLEOTIDE SEQUENCE [LARGE SCALE GENOMIC DNA]</scope>
    <source>
        <strain evidence="10">NBRC 102520</strain>
    </source>
</reference>
<organism evidence="9 10">
    <name type="scientific">Bradyrhizobium iriomotense</name>
    <dbReference type="NCBI Taxonomy" id="441950"/>
    <lineage>
        <taxon>Bacteria</taxon>
        <taxon>Pseudomonadati</taxon>
        <taxon>Pseudomonadota</taxon>
        <taxon>Alphaproteobacteria</taxon>
        <taxon>Hyphomicrobiales</taxon>
        <taxon>Nitrobacteraceae</taxon>
        <taxon>Bradyrhizobium</taxon>
    </lineage>
</organism>
<feature type="transmembrane region" description="Helical" evidence="8">
    <location>
        <begin position="110"/>
        <end position="130"/>
    </location>
</feature>
<dbReference type="Pfam" id="PF02653">
    <property type="entry name" value="BPD_transp_2"/>
    <property type="match status" value="1"/>
</dbReference>
<keyword evidence="2" id="KW-0813">Transport</keyword>
<dbReference type="PANTHER" id="PTHR32196">
    <property type="entry name" value="ABC TRANSPORTER PERMEASE PROTEIN YPHD-RELATED-RELATED"/>
    <property type="match status" value="1"/>
</dbReference>
<comment type="subcellular location">
    <subcellularLocation>
        <location evidence="1">Cell membrane</location>
        <topology evidence="1">Multi-pass membrane protein</topology>
    </subcellularLocation>
</comment>
<keyword evidence="4" id="KW-0997">Cell inner membrane</keyword>
<protein>
    <submittedName>
        <fullName evidence="9">ABC transporter permease</fullName>
    </submittedName>
</protein>
<evidence type="ECO:0000256" key="8">
    <source>
        <dbReference type="SAM" id="Phobius"/>
    </source>
</evidence>
<feature type="transmembrane region" description="Helical" evidence="8">
    <location>
        <begin position="63"/>
        <end position="90"/>
    </location>
</feature>
<feature type="transmembrane region" description="Helical" evidence="8">
    <location>
        <begin position="234"/>
        <end position="256"/>
    </location>
</feature>
<sequence>MTVEEADMRSSSRGDLRALSRWISAIGILPVLLTVLILGMCIIDPRFSGVANVTNILRNASVLAIVAFGQALVLIAGGFDLSVGAIVALASEIAAVTMRWAGTAFPEQDALIIALGVGAALGTGILVGLVNGICVAVLRISGFIATLGSMSVTLGIALIITNGIPVYGLPQSFITQFGRARWFEFPSAAYVAIAILLVLAFVQRRTVLGRYLYAIGGNSEAAIVSGISTRRYQIAAYVISGLLAAVTGLLLTALVGSGQASFGGDLMMLQSIAAAVIGGVSLHGGVGRFGMVALSAIFLSILSNALNLLRVDSRIQPIFIGVILICAVALDEIRRRRTVHD</sequence>
<keyword evidence="7 8" id="KW-0472">Membrane</keyword>
<evidence type="ECO:0000256" key="5">
    <source>
        <dbReference type="ARBA" id="ARBA00022692"/>
    </source>
</evidence>
<dbReference type="PANTHER" id="PTHR32196:SF21">
    <property type="entry name" value="ABC TRANSPORTER PERMEASE PROTEIN YPHD-RELATED"/>
    <property type="match status" value="1"/>
</dbReference>
<proteinExistence type="predicted"/>
<evidence type="ECO:0000256" key="7">
    <source>
        <dbReference type="ARBA" id="ARBA00023136"/>
    </source>
</evidence>
<feature type="transmembrane region" description="Helical" evidence="8">
    <location>
        <begin position="185"/>
        <end position="202"/>
    </location>
</feature>
<keyword evidence="6 8" id="KW-1133">Transmembrane helix</keyword>
<evidence type="ECO:0000256" key="3">
    <source>
        <dbReference type="ARBA" id="ARBA00022475"/>
    </source>
</evidence>
<feature type="transmembrane region" description="Helical" evidence="8">
    <location>
        <begin position="262"/>
        <end position="282"/>
    </location>
</feature>
<dbReference type="CDD" id="cd06579">
    <property type="entry name" value="TM_PBP1_transp_AraH_like"/>
    <property type="match status" value="1"/>
</dbReference>
<dbReference type="InterPro" id="IPR001851">
    <property type="entry name" value="ABC_transp_permease"/>
</dbReference>
<evidence type="ECO:0000256" key="1">
    <source>
        <dbReference type="ARBA" id="ARBA00004651"/>
    </source>
</evidence>
<keyword evidence="5 8" id="KW-0812">Transmembrane</keyword>
<feature type="transmembrane region" description="Helical" evidence="8">
    <location>
        <begin position="142"/>
        <end position="165"/>
    </location>
</feature>
<evidence type="ECO:0000256" key="2">
    <source>
        <dbReference type="ARBA" id="ARBA00022448"/>
    </source>
</evidence>
<keyword evidence="10" id="KW-1185">Reference proteome</keyword>
<dbReference type="EMBL" id="BSOW01000032">
    <property type="protein sequence ID" value="GLR90237.1"/>
    <property type="molecule type" value="Genomic_DNA"/>
</dbReference>
<accession>A0ABQ6B747</accession>
<keyword evidence="3" id="KW-1003">Cell membrane</keyword>
<evidence type="ECO:0000313" key="10">
    <source>
        <dbReference type="Proteomes" id="UP001156905"/>
    </source>
</evidence>
<feature type="transmembrane region" description="Helical" evidence="8">
    <location>
        <begin position="315"/>
        <end position="333"/>
    </location>
</feature>
<feature type="transmembrane region" description="Helical" evidence="8">
    <location>
        <begin position="289"/>
        <end position="309"/>
    </location>
</feature>
<evidence type="ECO:0000313" key="9">
    <source>
        <dbReference type="EMBL" id="GLR90237.1"/>
    </source>
</evidence>
<feature type="transmembrane region" description="Helical" evidence="8">
    <location>
        <begin position="22"/>
        <end position="43"/>
    </location>
</feature>